<name>A0A395JKX8_9GAMM</name>
<dbReference type="PANTHER" id="PTHR43178">
    <property type="entry name" value="DIHYDROLIPOAMIDE ACETYLTRANSFERASE COMPONENT OF PYRUVATE DEHYDROGENASE COMPLEX"/>
    <property type="match status" value="1"/>
</dbReference>
<dbReference type="Gene3D" id="4.10.320.10">
    <property type="entry name" value="E3-binding domain"/>
    <property type="match status" value="1"/>
</dbReference>
<dbReference type="Gene3D" id="2.40.50.100">
    <property type="match status" value="3"/>
</dbReference>
<evidence type="ECO:0000256" key="10">
    <source>
        <dbReference type="SAM" id="MobiDB-lite"/>
    </source>
</evidence>
<dbReference type="InterPro" id="IPR001078">
    <property type="entry name" value="2-oxoacid_DH_actylTfrase"/>
</dbReference>
<sequence length="717" mass="76044">MIKYVELTAPEASAYRQAKIVSVECHEGERIRKGQTLFRVKSGNTELDLPATKDGRVVEIIASLHENITFTTPLLLLETEVSGSTATKPISEEADSATQSATVNSSSQAQPSATGRKVKKHIQQSLDLAGNPTEEVVLNQVVEPESEPNREVAMDRPSNAKPAVSNTMSKSANIEISVPDIGTDSAKVIEILVSVGDTIAVEDPIITLESDKASMDVPSTHAGVVKAISVTVDQDIAEGTVILELTPASNEDQTADASTKSQAPQAAKPAAAPQKVDDQQQNSSTGSQLEEVRIPDIGGDSAKVIEILVEVGQSVEIEDPLVTLESDKASMDVPSSSAGTIESIEVKIDDEVGEGTLVVTVKSSATQSANTAQPSAPAARTESTSEAASTPAKTTDAPAAKPTQEQQGAPAAPSGQSYASPSIRRFARELGVELSKVSGTGRKQRVTHDDVKAHVKSAMTSQAKPAATSGSGIPPIPAQDFSKFGEIELQPLNKIKRLTAANLHRSWVNVPHVTHNDESDISDLESFRKQLNSEYQKQGKDIKLSPLAFIVKAVVNAMQAYPQFNSSLEPGGENLILKKYFNIGIAVETPNGLVVPVLKDADKKSVAEIAREMSELAAKARDKKLTMSDMSGACFTISSLGGIGGTGFTPIVNAPEVAILGVSRTKIQPVWNGEEFKPGMILPLSLSYDHRVIDGAEAARFARHIAAVLEDVRRLTV</sequence>
<dbReference type="InterPro" id="IPR004167">
    <property type="entry name" value="PSBD"/>
</dbReference>
<feature type="domain" description="Lipoyl-binding" evidence="11">
    <location>
        <begin position="289"/>
        <end position="362"/>
    </location>
</feature>
<evidence type="ECO:0000256" key="4">
    <source>
        <dbReference type="ARBA" id="ARBA00022737"/>
    </source>
</evidence>
<feature type="compositionally biased region" description="Polar residues" evidence="10">
    <location>
        <begin position="96"/>
        <end position="113"/>
    </location>
</feature>
<dbReference type="SUPFAM" id="SSF47005">
    <property type="entry name" value="Peripheral subunit-binding domain of 2-oxo acid dehydrogenase complex"/>
    <property type="match status" value="1"/>
</dbReference>
<feature type="region of interest" description="Disordered" evidence="10">
    <location>
        <begin position="144"/>
        <end position="166"/>
    </location>
</feature>
<gene>
    <name evidence="13" type="ORF">DFR28_10891</name>
</gene>
<dbReference type="PROSITE" id="PS00189">
    <property type="entry name" value="LIPOYL"/>
    <property type="match status" value="2"/>
</dbReference>
<keyword evidence="13" id="KW-0670">Pyruvate</keyword>
<reference evidence="13 14" key="1">
    <citation type="submission" date="2018-06" db="EMBL/GenBank/DDBJ databases">
        <title>Genomic Encyclopedia of Type Strains, Phase IV (KMG-IV): sequencing the most valuable type-strain genomes for metagenomic binning, comparative biology and taxonomic classification.</title>
        <authorList>
            <person name="Goeker M."/>
        </authorList>
    </citation>
    <scope>NUCLEOTIDE SEQUENCE [LARGE SCALE GENOMIC DNA]</scope>
    <source>
        <strain evidence="13 14">DSM 24032</strain>
    </source>
</reference>
<dbReference type="GO" id="GO:0006086">
    <property type="term" value="P:pyruvate decarboxylation to acetyl-CoA"/>
    <property type="evidence" value="ECO:0007669"/>
    <property type="project" value="UniProtKB-UniRule"/>
</dbReference>
<keyword evidence="3 9" id="KW-0808">Transferase</keyword>
<dbReference type="InterPro" id="IPR050743">
    <property type="entry name" value="2-oxoacid_DH_E2_comp"/>
</dbReference>
<dbReference type="GO" id="GO:0045254">
    <property type="term" value="C:pyruvate dehydrogenase complex"/>
    <property type="evidence" value="ECO:0007669"/>
    <property type="project" value="UniProtKB-UniRule"/>
</dbReference>
<comment type="subunit">
    <text evidence="2 9">Forms a 24-polypeptide structural core with octahedral symmetry.</text>
</comment>
<protein>
    <recommendedName>
        <fullName evidence="9">Acetyltransferase component of pyruvate dehydrogenase complex</fullName>
        <ecNumber evidence="9">2.3.1.12</ecNumber>
    </recommendedName>
</protein>
<evidence type="ECO:0000256" key="6">
    <source>
        <dbReference type="ARBA" id="ARBA00023315"/>
    </source>
</evidence>
<feature type="domain" description="Peripheral subunit-binding (PSBD)" evidence="12">
    <location>
        <begin position="418"/>
        <end position="455"/>
    </location>
</feature>
<feature type="compositionally biased region" description="Low complexity" evidence="10">
    <location>
        <begin position="262"/>
        <end position="274"/>
    </location>
</feature>
<comment type="function">
    <text evidence="7">The pyruvate dehydrogenase complex catalyzes the overall conversion of pyruvate to acetyl-CoA and CO(2). It contains multiple copies of three enzymatic components: pyruvate dehydrogenase (E1), dihydrolipoamide acetyltransferase (E2) and lipoamide dehydrogenase (E3).</text>
</comment>
<evidence type="ECO:0000256" key="2">
    <source>
        <dbReference type="ARBA" id="ARBA00011484"/>
    </source>
</evidence>
<evidence type="ECO:0000259" key="11">
    <source>
        <dbReference type="PROSITE" id="PS50968"/>
    </source>
</evidence>
<dbReference type="InterPro" id="IPR011053">
    <property type="entry name" value="Single_hybrid_motif"/>
</dbReference>
<feature type="domain" description="Lipoyl-binding" evidence="11">
    <location>
        <begin position="171"/>
        <end position="246"/>
    </location>
</feature>
<comment type="catalytic activity">
    <reaction evidence="8 9">
        <text>N(6)-[(R)-dihydrolipoyl]-L-lysyl-[protein] + acetyl-CoA = N(6)-[(R)-S(8)-acetyldihydrolipoyl]-L-lysyl-[protein] + CoA</text>
        <dbReference type="Rhea" id="RHEA:17017"/>
        <dbReference type="Rhea" id="RHEA-COMP:10475"/>
        <dbReference type="Rhea" id="RHEA-COMP:10478"/>
        <dbReference type="ChEBI" id="CHEBI:57287"/>
        <dbReference type="ChEBI" id="CHEBI:57288"/>
        <dbReference type="ChEBI" id="CHEBI:83100"/>
        <dbReference type="ChEBI" id="CHEBI:83111"/>
        <dbReference type="EC" id="2.3.1.12"/>
    </reaction>
</comment>
<dbReference type="Pfam" id="PF02817">
    <property type="entry name" value="E3_binding"/>
    <property type="match status" value="1"/>
</dbReference>
<proteinExistence type="inferred from homology"/>
<evidence type="ECO:0000256" key="7">
    <source>
        <dbReference type="ARBA" id="ARBA00025211"/>
    </source>
</evidence>
<dbReference type="GO" id="GO:0005737">
    <property type="term" value="C:cytoplasm"/>
    <property type="evidence" value="ECO:0007669"/>
    <property type="project" value="TreeGrafter"/>
</dbReference>
<feature type="region of interest" description="Disordered" evidence="10">
    <location>
        <begin position="364"/>
        <end position="419"/>
    </location>
</feature>
<feature type="region of interest" description="Disordered" evidence="10">
    <location>
        <begin position="247"/>
        <end position="295"/>
    </location>
</feature>
<feature type="compositionally biased region" description="Polar residues" evidence="10">
    <location>
        <begin position="279"/>
        <end position="288"/>
    </location>
</feature>
<keyword evidence="4" id="KW-0677">Repeat</keyword>
<dbReference type="EMBL" id="QNRT01000008">
    <property type="protein sequence ID" value="RBP48362.1"/>
    <property type="molecule type" value="Genomic_DNA"/>
</dbReference>
<keyword evidence="6 9" id="KW-0012">Acyltransferase</keyword>
<organism evidence="13 14">
    <name type="scientific">Arenicella xantha</name>
    <dbReference type="NCBI Taxonomy" id="644221"/>
    <lineage>
        <taxon>Bacteria</taxon>
        <taxon>Pseudomonadati</taxon>
        <taxon>Pseudomonadota</taxon>
        <taxon>Gammaproteobacteria</taxon>
        <taxon>Arenicellales</taxon>
        <taxon>Arenicellaceae</taxon>
        <taxon>Arenicella</taxon>
    </lineage>
</organism>
<evidence type="ECO:0000256" key="1">
    <source>
        <dbReference type="ARBA" id="ARBA00007317"/>
    </source>
</evidence>
<evidence type="ECO:0000256" key="8">
    <source>
        <dbReference type="ARBA" id="ARBA00048370"/>
    </source>
</evidence>
<dbReference type="FunFam" id="3.30.559.10:FF:000004">
    <property type="entry name" value="Acetyltransferase component of pyruvate dehydrogenase complex"/>
    <property type="match status" value="1"/>
</dbReference>
<feature type="compositionally biased region" description="Polar residues" evidence="10">
    <location>
        <begin position="364"/>
        <end position="373"/>
    </location>
</feature>
<comment type="caution">
    <text evidence="13">The sequence shown here is derived from an EMBL/GenBank/DDBJ whole genome shotgun (WGS) entry which is preliminary data.</text>
</comment>
<evidence type="ECO:0000313" key="14">
    <source>
        <dbReference type="Proteomes" id="UP000253083"/>
    </source>
</evidence>
<dbReference type="SUPFAM" id="SSF51230">
    <property type="entry name" value="Single hybrid motif"/>
    <property type="match status" value="3"/>
</dbReference>
<feature type="region of interest" description="Disordered" evidence="10">
    <location>
        <begin position="86"/>
        <end position="117"/>
    </location>
</feature>
<dbReference type="PROSITE" id="PS50968">
    <property type="entry name" value="BIOTINYL_LIPOYL"/>
    <property type="match status" value="2"/>
</dbReference>
<keyword evidence="14" id="KW-1185">Reference proteome</keyword>
<dbReference type="PANTHER" id="PTHR43178:SF2">
    <property type="entry name" value="DIHYDROLIPOYLLYSINE-RESIDUE ACETYLTRANSFERASE COMPONENT OF PYRUVATE DEHYDROGENASE COMPLEX"/>
    <property type="match status" value="1"/>
</dbReference>
<accession>A0A395JKX8</accession>
<evidence type="ECO:0000256" key="9">
    <source>
        <dbReference type="RuleBase" id="RU361137"/>
    </source>
</evidence>
<dbReference type="InterPro" id="IPR023213">
    <property type="entry name" value="CAT-like_dom_sf"/>
</dbReference>
<dbReference type="NCBIfam" id="TIGR01348">
    <property type="entry name" value="PDHac_trf_long"/>
    <property type="match status" value="1"/>
</dbReference>
<dbReference type="EC" id="2.3.1.12" evidence="9"/>
<dbReference type="Gene3D" id="3.30.559.10">
    <property type="entry name" value="Chloramphenicol acetyltransferase-like domain"/>
    <property type="match status" value="1"/>
</dbReference>
<keyword evidence="5 9" id="KW-0450">Lipoyl</keyword>
<dbReference type="PROSITE" id="PS51826">
    <property type="entry name" value="PSBD"/>
    <property type="match status" value="1"/>
</dbReference>
<dbReference type="GO" id="GO:0031405">
    <property type="term" value="F:lipoic acid binding"/>
    <property type="evidence" value="ECO:0007669"/>
    <property type="project" value="TreeGrafter"/>
</dbReference>
<dbReference type="InterPro" id="IPR000089">
    <property type="entry name" value="Biotin_lipoyl"/>
</dbReference>
<evidence type="ECO:0000256" key="3">
    <source>
        <dbReference type="ARBA" id="ARBA00022679"/>
    </source>
</evidence>
<dbReference type="FunCoup" id="A0A395JKX8">
    <property type="interactions" value="561"/>
</dbReference>
<comment type="similarity">
    <text evidence="1 9">Belongs to the 2-oxoacid dehydrogenase family.</text>
</comment>
<evidence type="ECO:0000259" key="12">
    <source>
        <dbReference type="PROSITE" id="PS51826"/>
    </source>
</evidence>
<dbReference type="Pfam" id="PF00364">
    <property type="entry name" value="Biotin_lipoyl"/>
    <property type="match status" value="3"/>
</dbReference>
<dbReference type="InterPro" id="IPR003016">
    <property type="entry name" value="2-oxoA_DH_lipoyl-BS"/>
</dbReference>
<dbReference type="Pfam" id="PF00198">
    <property type="entry name" value="2-oxoacid_dh"/>
    <property type="match status" value="1"/>
</dbReference>
<comment type="cofactor">
    <cofactor evidence="9">
        <name>(R)-lipoate</name>
        <dbReference type="ChEBI" id="CHEBI:83088"/>
    </cofactor>
    <text evidence="9">Binds 2 lipoyl cofactors covalently.</text>
</comment>
<evidence type="ECO:0000256" key="5">
    <source>
        <dbReference type="ARBA" id="ARBA00022823"/>
    </source>
</evidence>
<dbReference type="InterPro" id="IPR006256">
    <property type="entry name" value="AcTrfase_Pyrv_DH_cplx"/>
</dbReference>
<dbReference type="CDD" id="cd06849">
    <property type="entry name" value="lipoyl_domain"/>
    <property type="match status" value="2"/>
</dbReference>
<dbReference type="InParanoid" id="A0A395JKX8"/>
<feature type="compositionally biased region" description="Polar residues" evidence="10">
    <location>
        <begin position="247"/>
        <end position="261"/>
    </location>
</feature>
<dbReference type="SUPFAM" id="SSF52777">
    <property type="entry name" value="CoA-dependent acyltransferases"/>
    <property type="match status" value="1"/>
</dbReference>
<evidence type="ECO:0000313" key="13">
    <source>
        <dbReference type="EMBL" id="RBP48362.1"/>
    </source>
</evidence>
<dbReference type="InterPro" id="IPR036625">
    <property type="entry name" value="E3-bd_dom_sf"/>
</dbReference>
<feature type="compositionally biased region" description="Low complexity" evidence="10">
    <location>
        <begin position="374"/>
        <end position="403"/>
    </location>
</feature>
<dbReference type="GO" id="GO:0004742">
    <property type="term" value="F:dihydrolipoyllysine-residue acetyltransferase activity"/>
    <property type="evidence" value="ECO:0007669"/>
    <property type="project" value="UniProtKB-UniRule"/>
</dbReference>
<dbReference type="Proteomes" id="UP000253083">
    <property type="component" value="Unassembled WGS sequence"/>
</dbReference>
<dbReference type="AlphaFoldDB" id="A0A395JKX8"/>